<keyword evidence="3" id="KW-1185">Reference proteome</keyword>
<dbReference type="EMBL" id="CP032416">
    <property type="protein sequence ID" value="AYD39495.1"/>
    <property type="molecule type" value="Genomic_DNA"/>
</dbReference>
<dbReference type="AlphaFoldDB" id="A0A386H1S4"/>
<dbReference type="OrthoDB" id="1898509at2"/>
<dbReference type="KEGG" id="cfer:D4Z93_02645"/>
<sequence>MSNDISSLISYLYSINTNNQISQDPFLNSDDDSDNTDDSISSLGLDSIQLSPEALSTLSSLQTSNTNDILNSTLDSLAENNTITQDQESSIKNTIFSLNTTSSTYSNINSQSPLDSLVSSGTITQDQENSIKDALLSASSQNMQKQAQLISENPVLSNNPELYLDSDLYQQNNDSNSSILSEL</sequence>
<name>A0A386H1S4_9CLOT</name>
<dbReference type="RefSeq" id="WP_119970204.1">
    <property type="nucleotide sequence ID" value="NZ_CP032416.1"/>
</dbReference>
<evidence type="ECO:0000313" key="2">
    <source>
        <dbReference type="EMBL" id="AYD39495.1"/>
    </source>
</evidence>
<feature type="region of interest" description="Disordered" evidence="1">
    <location>
        <begin position="22"/>
        <end position="43"/>
    </location>
</feature>
<evidence type="ECO:0000313" key="3">
    <source>
        <dbReference type="Proteomes" id="UP000266301"/>
    </source>
</evidence>
<proteinExistence type="predicted"/>
<protein>
    <submittedName>
        <fullName evidence="2">Uncharacterized protein</fullName>
    </submittedName>
</protein>
<dbReference type="Proteomes" id="UP000266301">
    <property type="component" value="Chromosome"/>
</dbReference>
<organism evidence="2 3">
    <name type="scientific">Clostridium fermenticellae</name>
    <dbReference type="NCBI Taxonomy" id="2068654"/>
    <lineage>
        <taxon>Bacteria</taxon>
        <taxon>Bacillati</taxon>
        <taxon>Bacillota</taxon>
        <taxon>Clostridia</taxon>
        <taxon>Eubacteriales</taxon>
        <taxon>Clostridiaceae</taxon>
        <taxon>Clostridium</taxon>
    </lineage>
</organism>
<reference evidence="2 3" key="1">
    <citation type="journal article" date="2019" name="Int. J. Syst. Evol. Microbiol.">
        <title>Clostridium fermenticellae sp. nov., isolated from the mud in a fermentation cellar for the production of the Chinese liquor, baijiu.</title>
        <authorList>
            <person name="Xu P.X."/>
            <person name="Chai L.J."/>
            <person name="Qiu T."/>
            <person name="Zhang X.J."/>
            <person name="Lu Z.M."/>
            <person name="Xiao C."/>
            <person name="Wang S.T."/>
            <person name="Shen C.H."/>
            <person name="Shi J.S."/>
            <person name="Xu Z.H."/>
        </authorList>
    </citation>
    <scope>NUCLEOTIDE SEQUENCE [LARGE SCALE GENOMIC DNA]</scope>
    <source>
        <strain evidence="2 3">JN500901</strain>
    </source>
</reference>
<gene>
    <name evidence="2" type="ORF">D4Z93_02645</name>
</gene>
<evidence type="ECO:0000256" key="1">
    <source>
        <dbReference type="SAM" id="MobiDB-lite"/>
    </source>
</evidence>
<accession>A0A386H1S4</accession>